<keyword evidence="5" id="KW-0732">Signal</keyword>
<dbReference type="PANTHER" id="PTHR42973:SF22">
    <property type="entry name" value="FAD-BINDING PCMH-TYPE DOMAIN-CONTAINING PROTEIN-RELATED"/>
    <property type="match status" value="1"/>
</dbReference>
<evidence type="ECO:0000256" key="5">
    <source>
        <dbReference type="SAM" id="SignalP"/>
    </source>
</evidence>
<evidence type="ECO:0000256" key="2">
    <source>
        <dbReference type="ARBA" id="ARBA00022630"/>
    </source>
</evidence>
<comment type="caution">
    <text evidence="7">The sequence shown here is derived from an EMBL/GenBank/DDBJ whole genome shotgun (WGS) entry which is preliminary data.</text>
</comment>
<keyword evidence="4" id="KW-0560">Oxidoreductase</keyword>
<evidence type="ECO:0000256" key="3">
    <source>
        <dbReference type="ARBA" id="ARBA00022827"/>
    </source>
</evidence>
<accession>A0A9P8VQ35</accession>
<gene>
    <name evidence="7" type="ORF">B0T10DRAFT_501877</name>
</gene>
<sequence>MKPILSTMAFASSVSATSCCSLLSHALSTLVSYPGQTDYNLTASSYWSLQESEIKPACIVHPSNSHHVAQGLAVIFSVDGCEFAIKGQGHNPNAGSANIPGGVLIDMTNLSLVELSNDKSKVAVGAGASWLKVYQALDSSGVSVAGGRNGLVGVGGLLLGGGISHFSARVGWACDNVVNYEVVLANGSLVNANLKSHPDLYRALKGGTNNFGIVTRFDLDTFSQGNISSTVIRNEISQRSAVFKAFTDITSAANFDTYTSLVTGLLYNSTSRLWSLSSTAVYTKPDPSPLVFAGLSAIPSISNATSITSLASLANEHATPPLNWLFATASFKPSTQLMTEIFDTLNSTLYSFNPEGGVVWSVAFEPLAGSLLTSSRTNGGNVLGVSPADKGFVLLISALWPKDSSRKAVDEIAHRTLSLVQAKAQSKGLLLGFEYLNYAAAYQHPLKSYGEANLHFLKGVAKKYDPESVFQKRVPGGFKL</sequence>
<dbReference type="OrthoDB" id="2151789at2759"/>
<dbReference type="PROSITE" id="PS51257">
    <property type="entry name" value="PROKAR_LIPOPROTEIN"/>
    <property type="match status" value="1"/>
</dbReference>
<dbReference type="PROSITE" id="PS51387">
    <property type="entry name" value="FAD_PCMH"/>
    <property type="match status" value="1"/>
</dbReference>
<dbReference type="Pfam" id="PF01565">
    <property type="entry name" value="FAD_binding_4"/>
    <property type="match status" value="1"/>
</dbReference>
<comment type="similarity">
    <text evidence="1">Belongs to the oxygen-dependent FAD-linked oxidoreductase family.</text>
</comment>
<dbReference type="InterPro" id="IPR006094">
    <property type="entry name" value="Oxid_FAD_bind_N"/>
</dbReference>
<reference evidence="7 8" key="1">
    <citation type="journal article" date="2021" name="Nat. Commun.">
        <title>Genetic determinants of endophytism in the Arabidopsis root mycobiome.</title>
        <authorList>
            <person name="Mesny F."/>
            <person name="Miyauchi S."/>
            <person name="Thiergart T."/>
            <person name="Pickel B."/>
            <person name="Atanasova L."/>
            <person name="Karlsson M."/>
            <person name="Huettel B."/>
            <person name="Barry K.W."/>
            <person name="Haridas S."/>
            <person name="Chen C."/>
            <person name="Bauer D."/>
            <person name="Andreopoulos W."/>
            <person name="Pangilinan J."/>
            <person name="LaButti K."/>
            <person name="Riley R."/>
            <person name="Lipzen A."/>
            <person name="Clum A."/>
            <person name="Drula E."/>
            <person name="Henrissat B."/>
            <person name="Kohler A."/>
            <person name="Grigoriev I.V."/>
            <person name="Martin F.M."/>
            <person name="Hacquard S."/>
        </authorList>
    </citation>
    <scope>NUCLEOTIDE SEQUENCE [LARGE SCALE GENOMIC DNA]</scope>
    <source>
        <strain evidence="7 8">MPI-CAGE-CH-0241</strain>
    </source>
</reference>
<dbReference type="InterPro" id="IPR050416">
    <property type="entry name" value="FAD-linked_Oxidoreductase"/>
</dbReference>
<feature type="domain" description="FAD-binding PCMH-type" evidence="6">
    <location>
        <begin position="52"/>
        <end position="224"/>
    </location>
</feature>
<keyword evidence="8" id="KW-1185">Reference proteome</keyword>
<organism evidence="7 8">
    <name type="scientific">Thelonectria olida</name>
    <dbReference type="NCBI Taxonomy" id="1576542"/>
    <lineage>
        <taxon>Eukaryota</taxon>
        <taxon>Fungi</taxon>
        <taxon>Dikarya</taxon>
        <taxon>Ascomycota</taxon>
        <taxon>Pezizomycotina</taxon>
        <taxon>Sordariomycetes</taxon>
        <taxon>Hypocreomycetidae</taxon>
        <taxon>Hypocreales</taxon>
        <taxon>Nectriaceae</taxon>
        <taxon>Thelonectria</taxon>
    </lineage>
</organism>
<keyword evidence="2" id="KW-0285">Flavoprotein</keyword>
<evidence type="ECO:0000313" key="7">
    <source>
        <dbReference type="EMBL" id="KAH6869147.1"/>
    </source>
</evidence>
<dbReference type="InterPro" id="IPR016169">
    <property type="entry name" value="FAD-bd_PCMH_sub2"/>
</dbReference>
<dbReference type="GO" id="GO:0016491">
    <property type="term" value="F:oxidoreductase activity"/>
    <property type="evidence" value="ECO:0007669"/>
    <property type="project" value="UniProtKB-KW"/>
</dbReference>
<dbReference type="EMBL" id="JAGPYM010000079">
    <property type="protein sequence ID" value="KAH6869147.1"/>
    <property type="molecule type" value="Genomic_DNA"/>
</dbReference>
<feature type="chain" id="PRO_5040349902" description="FAD-binding PCMH-type domain-containing protein" evidence="5">
    <location>
        <begin position="17"/>
        <end position="480"/>
    </location>
</feature>
<name>A0A9P8VQ35_9HYPO</name>
<evidence type="ECO:0000256" key="1">
    <source>
        <dbReference type="ARBA" id="ARBA00005466"/>
    </source>
</evidence>
<keyword evidence="3" id="KW-0274">FAD</keyword>
<evidence type="ECO:0000256" key="4">
    <source>
        <dbReference type="ARBA" id="ARBA00023002"/>
    </source>
</evidence>
<protein>
    <recommendedName>
        <fullName evidence="6">FAD-binding PCMH-type domain-containing protein</fullName>
    </recommendedName>
</protein>
<proteinExistence type="inferred from homology"/>
<dbReference type="InterPro" id="IPR036318">
    <property type="entry name" value="FAD-bd_PCMH-like_sf"/>
</dbReference>
<evidence type="ECO:0000313" key="8">
    <source>
        <dbReference type="Proteomes" id="UP000777438"/>
    </source>
</evidence>
<dbReference type="Gene3D" id="3.30.465.10">
    <property type="match status" value="1"/>
</dbReference>
<dbReference type="PANTHER" id="PTHR42973">
    <property type="entry name" value="BINDING OXIDOREDUCTASE, PUTATIVE (AFU_ORTHOLOGUE AFUA_1G17690)-RELATED"/>
    <property type="match status" value="1"/>
</dbReference>
<dbReference type="SUPFAM" id="SSF56176">
    <property type="entry name" value="FAD-binding/transporter-associated domain-like"/>
    <property type="match status" value="1"/>
</dbReference>
<feature type="signal peptide" evidence="5">
    <location>
        <begin position="1"/>
        <end position="16"/>
    </location>
</feature>
<evidence type="ECO:0000259" key="6">
    <source>
        <dbReference type="PROSITE" id="PS51387"/>
    </source>
</evidence>
<dbReference type="InterPro" id="IPR016166">
    <property type="entry name" value="FAD-bd_PCMH"/>
</dbReference>
<dbReference type="GO" id="GO:0071949">
    <property type="term" value="F:FAD binding"/>
    <property type="evidence" value="ECO:0007669"/>
    <property type="project" value="InterPro"/>
</dbReference>
<dbReference type="Proteomes" id="UP000777438">
    <property type="component" value="Unassembled WGS sequence"/>
</dbReference>
<dbReference type="AlphaFoldDB" id="A0A9P8VQ35"/>